<protein>
    <recommendedName>
        <fullName evidence="3">Fungal-type protein kinase domain-containing protein</fullName>
    </recommendedName>
</protein>
<dbReference type="PANTHER" id="PTHR38248">
    <property type="entry name" value="FUNK1 6"/>
    <property type="match status" value="1"/>
</dbReference>
<reference evidence="4" key="1">
    <citation type="submission" date="2020-05" db="EMBL/GenBank/DDBJ databases">
        <title>Mycena genomes resolve the evolution of fungal bioluminescence.</title>
        <authorList>
            <person name="Tsai I.J."/>
        </authorList>
    </citation>
    <scope>NUCLEOTIDE SEQUENCE</scope>
    <source>
        <strain evidence="4">110903Hualien_Pintung</strain>
    </source>
</reference>
<evidence type="ECO:0000259" key="3">
    <source>
        <dbReference type="Pfam" id="PF17667"/>
    </source>
</evidence>
<dbReference type="PANTHER" id="PTHR38248:SF2">
    <property type="entry name" value="FUNK1 11"/>
    <property type="match status" value="1"/>
</dbReference>
<proteinExistence type="predicted"/>
<feature type="compositionally biased region" description="Basic and acidic residues" evidence="2">
    <location>
        <begin position="10"/>
        <end position="25"/>
    </location>
</feature>
<dbReference type="Pfam" id="PF17667">
    <property type="entry name" value="Pkinase_fungal"/>
    <property type="match status" value="1"/>
</dbReference>
<dbReference type="InterPro" id="IPR011009">
    <property type="entry name" value="Kinase-like_dom_sf"/>
</dbReference>
<feature type="region of interest" description="Disordered" evidence="2">
    <location>
        <begin position="1"/>
        <end position="75"/>
    </location>
</feature>
<organism evidence="4 5">
    <name type="scientific">Mycena chlorophos</name>
    <name type="common">Agaric fungus</name>
    <name type="synonym">Agaricus chlorophos</name>
    <dbReference type="NCBI Taxonomy" id="658473"/>
    <lineage>
        <taxon>Eukaryota</taxon>
        <taxon>Fungi</taxon>
        <taxon>Dikarya</taxon>
        <taxon>Basidiomycota</taxon>
        <taxon>Agaricomycotina</taxon>
        <taxon>Agaricomycetes</taxon>
        <taxon>Agaricomycetidae</taxon>
        <taxon>Agaricales</taxon>
        <taxon>Marasmiineae</taxon>
        <taxon>Mycenaceae</taxon>
        <taxon>Mycena</taxon>
    </lineage>
</organism>
<feature type="region of interest" description="Disordered" evidence="2">
    <location>
        <begin position="800"/>
        <end position="875"/>
    </location>
</feature>
<accession>A0A8H6W5S1</accession>
<dbReference type="SUPFAM" id="SSF56112">
    <property type="entry name" value="Protein kinase-like (PK-like)"/>
    <property type="match status" value="1"/>
</dbReference>
<sequence>MEPPQSASASERDDRDNDATKRDSELDTAVASPHTTVSLPVHVDETDRDGATSPHNPVHADDVATTPPNSTVGFPNPTTPANYKPHTQRQFATNREFVHRSKNPIHEKENKAMSDGLVEAVTWPVWWDEFMQPGDVERLPSADKLQEIAATPAVAESLSKLVRVGQQAGGEKRLYDPVVEYFDALARALGLPAKHQPDFVNTHKTHFPPLLPTDHKSSPDITASRAAGSGIAEWFFVIFNVENKTADLIKVSADGVQTTVVSGGDLTQLLNNARRIFMEGRFCFVFLISVFEAEARFYRVDHSAFVVSPAFNYCKPENNTIFAEFFWRLFKSHDEGRILGEDLTVSIPTVEERLRMYPILRQVISQMGGTGIPTRGRDRQLTDTDDVKADDGALARSRWVEVMFGGKKERCLTVGEPIFRSGGLFSRGTRVDCVLREEEEEPRLYVLKDAWAQVCRHPESVFYDIVNDYVVETGQDWPLGLTKLEGYYNLGDLADADRTGHRTITARRRSGGHVDQERAHRRTLTALVGQSLEELQTFRNVVIVLQSVITGHWVAYKAGVMHRDISFGNVLATLSEEGRRSGFLHDFDNSTLTAAGEARLKKLFKDLRTSELPKDAKDLTGTFPFLAIDILWAHSQNYRPWLSSPPSPFAHAVHYDLESFYWLLIWVVLRHIQCLPGAKDHDGYRREAARVFDIVDGDSTMAVASKARWLSDARKFSAPHNPPLAWLIRELSTIVNKSRSYDNDAPQPATHEMFLDAFDRALKMEGWPVDDMDVATFVDMPKEETFRRTVATPKSVLAKAFPEAKSESKSRRLQTGATSSQTGAPAAPFAEPPSPAMGSSSFLKRKREGGHETVRVAGLSSSPRAPTMSAKHAAQLAKLEQRRLEILEKARREAEELEREAAMLAMELDTEDGLDPDSAQDTVTV</sequence>
<feature type="domain" description="Fungal-type protein kinase" evidence="3">
    <location>
        <begin position="511"/>
        <end position="668"/>
    </location>
</feature>
<keyword evidence="5" id="KW-1185">Reference proteome</keyword>
<dbReference type="AlphaFoldDB" id="A0A8H6W5S1"/>
<evidence type="ECO:0000256" key="2">
    <source>
        <dbReference type="SAM" id="MobiDB-lite"/>
    </source>
</evidence>
<evidence type="ECO:0000256" key="1">
    <source>
        <dbReference type="SAM" id="Coils"/>
    </source>
</evidence>
<dbReference type="Proteomes" id="UP000613580">
    <property type="component" value="Unassembled WGS sequence"/>
</dbReference>
<name>A0A8H6W5S1_MYCCL</name>
<evidence type="ECO:0000313" key="5">
    <source>
        <dbReference type="Proteomes" id="UP000613580"/>
    </source>
</evidence>
<comment type="caution">
    <text evidence="4">The sequence shown here is derived from an EMBL/GenBank/DDBJ whole genome shotgun (WGS) entry which is preliminary data.</text>
</comment>
<keyword evidence="1" id="KW-0175">Coiled coil</keyword>
<dbReference type="InterPro" id="IPR040976">
    <property type="entry name" value="Pkinase_fungal"/>
</dbReference>
<dbReference type="EMBL" id="JACAZE010000009">
    <property type="protein sequence ID" value="KAF7305912.1"/>
    <property type="molecule type" value="Genomic_DNA"/>
</dbReference>
<gene>
    <name evidence="4" type="ORF">HMN09_00745400</name>
</gene>
<feature type="compositionally biased region" description="Polar residues" evidence="2">
    <location>
        <begin position="813"/>
        <end position="823"/>
    </location>
</feature>
<dbReference type="OrthoDB" id="2739948at2759"/>
<feature type="coiled-coil region" evidence="1">
    <location>
        <begin position="876"/>
        <end position="907"/>
    </location>
</feature>
<evidence type="ECO:0000313" key="4">
    <source>
        <dbReference type="EMBL" id="KAF7305912.1"/>
    </source>
</evidence>